<dbReference type="Proteomes" id="UP001159363">
    <property type="component" value="Chromosome 14"/>
</dbReference>
<feature type="compositionally biased region" description="Polar residues" evidence="1">
    <location>
        <begin position="534"/>
        <end position="547"/>
    </location>
</feature>
<dbReference type="EMBL" id="JARBHB010000015">
    <property type="protein sequence ID" value="KAJ8867482.1"/>
    <property type="molecule type" value="Genomic_DNA"/>
</dbReference>
<proteinExistence type="predicted"/>
<organism evidence="2 3">
    <name type="scientific">Dryococelus australis</name>
    <dbReference type="NCBI Taxonomy" id="614101"/>
    <lineage>
        <taxon>Eukaryota</taxon>
        <taxon>Metazoa</taxon>
        <taxon>Ecdysozoa</taxon>
        <taxon>Arthropoda</taxon>
        <taxon>Hexapoda</taxon>
        <taxon>Insecta</taxon>
        <taxon>Pterygota</taxon>
        <taxon>Neoptera</taxon>
        <taxon>Polyneoptera</taxon>
        <taxon>Phasmatodea</taxon>
        <taxon>Verophasmatodea</taxon>
        <taxon>Anareolatae</taxon>
        <taxon>Phasmatidae</taxon>
        <taxon>Eurycanthinae</taxon>
        <taxon>Dryococelus</taxon>
    </lineage>
</organism>
<accession>A0ABQ9G5Y4</accession>
<name>A0ABQ9G5Y4_9NEOP</name>
<sequence>MAWVNVCWPWHRTAALHERQVPPRRWDIPLLLTLSKYYSGNNYGASRSGMTPYCLARFMLTNIRSAGCRMPGAPPDPVAFCFVPLQHRYKAEEYAMCIRVSLKQGFQKCSVYREQPIHEYYSVNASDPVEKRNKYQNAKCIGFRAGNISLHCEQGATMAERLACSPPTKAILVQSPAGSHRIFTRGNRAGRCRWQVFVGDIPFPPLFNSGAAPYSPQSPSSALKTSMSYSNCKRSLMSHADGTDEKNDSRKGAGPRVTRGWPISARGVISKRVTRQAVTYVRPCQSHTPLLDTRSHRFSFRWSLLPLLVFFRSKLSHSFIYQLQLKTPGPEVCLNIYSVTSYHLEGSTHPEMRRENDVNIQEHSSDIGRKQYDQSPQRTLWVSRGAVPRNTAARRVACPHTYRRRKSTLVPCPPRQKRREKGVIAYITRPGIPSRVPPSDRPTPSAATYLNWIPAHWRRGGQKGNPVICHRHNSKQLINRNNIVQTTKDTNRSYDVLQYPIIFWEGGDGCNFNCKQRNQTTGAETENKEAEQRSPATDTISTLTSHQGEPGSIAGRVTGILASGNRVGRCSWLVGFLGDLPLPQPLHSGADPYSLQSPSSALKTSLREISLPSSSLMEFKARSLKFGADYQDDENFVLTMEVLVLWSGSRDTKVKPTMKDKDRASSGKKTADKMRDVSLAGKVTMPSASAGLEKSSCHVRRELPHTLLYAAQGKVSTFEADPERQTPHTYTHTGTELTRTSRSVACYACKIEPRSRRGINPRATTTWARPGFENRAGRLRLLPTWTPLREGVPFSSPRTHVMRGPAAWEVTHLDSPLPQADPPAASALPWAAGGMIHSGDLAGVTGPPPAPCRRSRQL</sequence>
<reference evidence="2 3" key="1">
    <citation type="submission" date="2023-02" db="EMBL/GenBank/DDBJ databases">
        <title>LHISI_Scaffold_Assembly.</title>
        <authorList>
            <person name="Stuart O.P."/>
            <person name="Cleave R."/>
            <person name="Magrath M.J.L."/>
            <person name="Mikheyev A.S."/>
        </authorList>
    </citation>
    <scope>NUCLEOTIDE SEQUENCE [LARGE SCALE GENOMIC DNA]</scope>
    <source>
        <strain evidence="2">Daus_M_001</strain>
        <tissue evidence="2">Leg muscle</tissue>
    </source>
</reference>
<feature type="region of interest" description="Disordered" evidence="1">
    <location>
        <begin position="238"/>
        <end position="257"/>
    </location>
</feature>
<feature type="compositionally biased region" description="Basic and acidic residues" evidence="1">
    <location>
        <begin position="241"/>
        <end position="251"/>
    </location>
</feature>
<feature type="region of interest" description="Disordered" evidence="1">
    <location>
        <begin position="521"/>
        <end position="551"/>
    </location>
</feature>
<comment type="caution">
    <text evidence="2">The sequence shown here is derived from an EMBL/GenBank/DDBJ whole genome shotgun (WGS) entry which is preliminary data.</text>
</comment>
<protein>
    <submittedName>
        <fullName evidence="2">Uncharacterized protein</fullName>
    </submittedName>
</protein>
<evidence type="ECO:0000256" key="1">
    <source>
        <dbReference type="SAM" id="MobiDB-lite"/>
    </source>
</evidence>
<evidence type="ECO:0000313" key="2">
    <source>
        <dbReference type="EMBL" id="KAJ8867482.1"/>
    </source>
</evidence>
<gene>
    <name evidence="2" type="ORF">PR048_031284</name>
</gene>
<evidence type="ECO:0000313" key="3">
    <source>
        <dbReference type="Proteomes" id="UP001159363"/>
    </source>
</evidence>
<keyword evidence="3" id="KW-1185">Reference proteome</keyword>